<evidence type="ECO:0000313" key="9">
    <source>
        <dbReference type="Proteomes" id="UP001272052"/>
    </source>
</evidence>
<comment type="subcellular location">
    <subcellularLocation>
        <location evidence="1">Cell membrane</location>
        <topology evidence="1">Multi-pass membrane protein</topology>
    </subcellularLocation>
</comment>
<comment type="caution">
    <text evidence="8">The sequence shown here is derived from an EMBL/GenBank/DDBJ whole genome shotgun (WGS) entry which is preliminary data.</text>
</comment>
<evidence type="ECO:0000256" key="1">
    <source>
        <dbReference type="ARBA" id="ARBA00004651"/>
    </source>
</evidence>
<dbReference type="Proteomes" id="UP001272052">
    <property type="component" value="Unassembled WGS sequence"/>
</dbReference>
<organism evidence="8 9">
    <name type="scientific">Methanimicrococcus hacksteinii</name>
    <dbReference type="NCBI Taxonomy" id="3028293"/>
    <lineage>
        <taxon>Archaea</taxon>
        <taxon>Methanobacteriati</taxon>
        <taxon>Methanobacteriota</taxon>
        <taxon>Stenosarchaea group</taxon>
        <taxon>Methanomicrobia</taxon>
        <taxon>Methanosarcinales</taxon>
        <taxon>Methanosarcinaceae</taxon>
        <taxon>Methanimicrococcus</taxon>
    </lineage>
</organism>
<evidence type="ECO:0000256" key="6">
    <source>
        <dbReference type="SAM" id="Phobius"/>
    </source>
</evidence>
<keyword evidence="2" id="KW-1003">Cell membrane</keyword>
<keyword evidence="4 6" id="KW-1133">Transmembrane helix</keyword>
<evidence type="ECO:0000256" key="4">
    <source>
        <dbReference type="ARBA" id="ARBA00022989"/>
    </source>
</evidence>
<evidence type="ECO:0000256" key="2">
    <source>
        <dbReference type="ARBA" id="ARBA00022475"/>
    </source>
</evidence>
<dbReference type="PANTHER" id="PTHR35402">
    <property type="entry name" value="INTEGRAL MEMBRANE PROTEIN-RELATED"/>
    <property type="match status" value="1"/>
</dbReference>
<keyword evidence="9" id="KW-1185">Reference proteome</keyword>
<evidence type="ECO:0000313" key="8">
    <source>
        <dbReference type="EMBL" id="MDV0445555.1"/>
    </source>
</evidence>
<dbReference type="Pfam" id="PF00482">
    <property type="entry name" value="T2SSF"/>
    <property type="match status" value="1"/>
</dbReference>
<dbReference type="InterPro" id="IPR056569">
    <property type="entry name" value="ArlJ-like"/>
</dbReference>
<feature type="transmembrane region" description="Helical" evidence="6">
    <location>
        <begin position="45"/>
        <end position="64"/>
    </location>
</feature>
<dbReference type="InterPro" id="IPR018076">
    <property type="entry name" value="T2SS_GspF_dom"/>
</dbReference>
<sequence length="300" mass="34478">MISNPPIRFVFKTAYRFFGKTSEEIRLPFLGKNLKKSRMYFPESLYLSVMFFVLSAVTILWILAEAAVFIFKTAGGIEPETADLISVFVFAGFIFAILFIAVLFYFIPYFKAYDRKIKIEQQLPFAVNYMAAMTFAGIPTSEIFAAVSQNKLQTVYKELSAEMKNIELQVHVFGEDYPAALQKTANETVSPLFSDFLAGAKNTMVSGGSFQKFIHSKKHEYRSLAARRKEKYFQTLEMFSEIYLTVFLAMPLFFMILFYTLAPLSGPQTEQMKMLTYQIVPFLGIFFLLILEIMNEKEDL</sequence>
<feature type="transmembrane region" description="Helical" evidence="6">
    <location>
        <begin position="242"/>
        <end position="262"/>
    </location>
</feature>
<keyword evidence="3 6" id="KW-0812">Transmembrane</keyword>
<evidence type="ECO:0000256" key="3">
    <source>
        <dbReference type="ARBA" id="ARBA00022692"/>
    </source>
</evidence>
<evidence type="ECO:0000256" key="5">
    <source>
        <dbReference type="ARBA" id="ARBA00023136"/>
    </source>
</evidence>
<reference evidence="8 9" key="1">
    <citation type="submission" date="2023-06" db="EMBL/GenBank/DDBJ databases">
        <title>Genome sequence of Methanimicrococcus sp. At1.</title>
        <authorList>
            <person name="Protasov E."/>
            <person name="Platt K."/>
            <person name="Poehlein A."/>
            <person name="Daniel R."/>
            <person name="Brune A."/>
        </authorList>
    </citation>
    <scope>NUCLEOTIDE SEQUENCE [LARGE SCALE GENOMIC DNA]</scope>
    <source>
        <strain evidence="8 9">At1</strain>
    </source>
</reference>
<dbReference type="EMBL" id="JAWDKC010000019">
    <property type="protein sequence ID" value="MDV0445555.1"/>
    <property type="molecule type" value="Genomic_DNA"/>
</dbReference>
<feature type="domain" description="Type II secretion system protein GspF" evidence="7">
    <location>
        <begin position="127"/>
        <end position="257"/>
    </location>
</feature>
<name>A0ABU3VRM6_9EURY</name>
<gene>
    <name evidence="8" type="ORF">MmiAt1_11390</name>
</gene>
<accession>A0ABU3VRM6</accession>
<evidence type="ECO:0000259" key="7">
    <source>
        <dbReference type="Pfam" id="PF00482"/>
    </source>
</evidence>
<dbReference type="PANTHER" id="PTHR35402:SF1">
    <property type="entry name" value="TYPE II SECRETION SYSTEM PROTEIN GSPF DOMAIN-CONTAINING PROTEIN"/>
    <property type="match status" value="1"/>
</dbReference>
<protein>
    <recommendedName>
        <fullName evidence="7">Type II secretion system protein GspF domain-containing protein</fullName>
    </recommendedName>
</protein>
<feature type="transmembrane region" description="Helical" evidence="6">
    <location>
        <begin position="274"/>
        <end position="294"/>
    </location>
</feature>
<proteinExistence type="predicted"/>
<feature type="transmembrane region" description="Helical" evidence="6">
    <location>
        <begin position="84"/>
        <end position="107"/>
    </location>
</feature>
<keyword evidence="5 6" id="KW-0472">Membrane</keyword>
<dbReference type="RefSeq" id="WP_318785976.1">
    <property type="nucleotide sequence ID" value="NZ_JAWDKC010000019.1"/>
</dbReference>